<evidence type="ECO:0000313" key="2">
    <source>
        <dbReference type="EMBL" id="PFH04317.1"/>
    </source>
</evidence>
<keyword evidence="1" id="KW-0732">Signal</keyword>
<proteinExistence type="predicted"/>
<gene>
    <name evidence="2" type="ORF">M972_113147</name>
</gene>
<protein>
    <submittedName>
        <fullName evidence="2">Uncharacterized protein</fullName>
    </submittedName>
</protein>
<dbReference type="RefSeq" id="WP_003513368.1">
    <property type="nucleotide sequence ID" value="NZ_CP013828.1"/>
</dbReference>
<reference evidence="2 3" key="1">
    <citation type="submission" date="2017-09" db="EMBL/GenBank/DDBJ databases">
        <title>Evaluation of Pacific Biosciences Sequencing Technology to Finishing C. thermocellum Genome Sequences.</title>
        <authorList>
            <person name="Brown S."/>
        </authorList>
    </citation>
    <scope>NUCLEOTIDE SEQUENCE [LARGE SCALE GENOMIC DNA]</scope>
    <source>
        <strain evidence="2 3">AD2</strain>
    </source>
</reference>
<organism evidence="2 3">
    <name type="scientific">Acetivibrio thermocellus AD2</name>
    <dbReference type="NCBI Taxonomy" id="1138384"/>
    <lineage>
        <taxon>Bacteria</taxon>
        <taxon>Bacillati</taxon>
        <taxon>Bacillota</taxon>
        <taxon>Clostridia</taxon>
        <taxon>Eubacteriales</taxon>
        <taxon>Oscillospiraceae</taxon>
        <taxon>Acetivibrio</taxon>
    </lineage>
</organism>
<comment type="caution">
    <text evidence="2">The sequence shown here is derived from an EMBL/GenBank/DDBJ whole genome shotgun (WGS) entry which is preliminary data.</text>
</comment>
<accession>A0AB36TK83</accession>
<evidence type="ECO:0000313" key="3">
    <source>
        <dbReference type="Proteomes" id="UP000223596"/>
    </source>
</evidence>
<dbReference type="AlphaFoldDB" id="A0AB36TK83"/>
<evidence type="ECO:0000256" key="1">
    <source>
        <dbReference type="SAM" id="SignalP"/>
    </source>
</evidence>
<feature type="chain" id="PRO_5044309216" evidence="1">
    <location>
        <begin position="22"/>
        <end position="390"/>
    </location>
</feature>
<name>A0AB36TK83_ACETH</name>
<dbReference type="EMBL" id="PDBW01000001">
    <property type="protein sequence ID" value="PFH04317.1"/>
    <property type="molecule type" value="Genomic_DNA"/>
</dbReference>
<feature type="signal peptide" evidence="1">
    <location>
        <begin position="1"/>
        <end position="21"/>
    </location>
</feature>
<dbReference type="Proteomes" id="UP000223596">
    <property type="component" value="Unassembled WGS sequence"/>
</dbReference>
<dbReference type="PROSITE" id="PS51257">
    <property type="entry name" value="PROKAR_LIPOPROTEIN"/>
    <property type="match status" value="1"/>
</dbReference>
<sequence length="390" mass="44617">MKKIKFMFLVGTILLAMFMFTGCGSTTVDLNKYMTIEVTGYDSRGTAKYTFDRKSFIEDYSDKIKINSKKSSDTASLGLMLGMSPAELLLDSCVKYELDKSKELSNGDVVTLKWNCEDNLAKENFNVKLKYSDIKHKVSELKEVDKFNPFDYVEVSFSGISPNVKVTITPNYEQPEMQYISFSADKDSRLKNGDTITVTALISKSNEEKLAEKFGKIPGVTKKEYTVESLPYYVTKVDEIPSDTMDKIISHGESVFRSYVERKWAKPENLIDVEYIGNYFLVDKNPWWISSYTELYMVYKISAVNPEPEQPIEFYYYVCYSDITASADGTCTVNFDDCKVPQDGLFTSESFKVGKYKYMGYETLDALFNNCIVPKINKYEYTSTIKNAEQ</sequence>